<evidence type="ECO:0000313" key="2">
    <source>
        <dbReference type="Proteomes" id="UP000816034"/>
    </source>
</evidence>
<gene>
    <name evidence="1" type="ORF">C9374_009443</name>
</gene>
<name>A0AA88H2T9_NAELO</name>
<keyword evidence="2" id="KW-1185">Reference proteome</keyword>
<dbReference type="Proteomes" id="UP000816034">
    <property type="component" value="Unassembled WGS sequence"/>
</dbReference>
<dbReference type="EMBL" id="PYSW02000003">
    <property type="protein sequence ID" value="KAG2392866.1"/>
    <property type="molecule type" value="Genomic_DNA"/>
</dbReference>
<protein>
    <submittedName>
        <fullName evidence="1">Uncharacterized protein</fullName>
    </submittedName>
</protein>
<dbReference type="GeneID" id="68101897"/>
<comment type="caution">
    <text evidence="1">The sequence shown here is derived from an EMBL/GenBank/DDBJ whole genome shotgun (WGS) entry which is preliminary data.</text>
</comment>
<proteinExistence type="predicted"/>
<dbReference type="AlphaFoldDB" id="A0AA88H2T9"/>
<organism evidence="1 2">
    <name type="scientific">Naegleria lovaniensis</name>
    <name type="common">Amoeba</name>
    <dbReference type="NCBI Taxonomy" id="51637"/>
    <lineage>
        <taxon>Eukaryota</taxon>
        <taxon>Discoba</taxon>
        <taxon>Heterolobosea</taxon>
        <taxon>Tetramitia</taxon>
        <taxon>Eutetramitia</taxon>
        <taxon>Vahlkampfiidae</taxon>
        <taxon>Naegleria</taxon>
    </lineage>
</organism>
<sequence length="101" mass="12022">MVKTTTRGISEYDLIHCPPTHTFHPTTKKELRHYHTSLEESHSPKYHYVTPGSFEQIEEHSNAPPEQISRLRLDMLKQEFEKDREEGFPGWNLEDTWMNKI</sequence>
<reference evidence="1 2" key="1">
    <citation type="journal article" date="2018" name="BMC Genomics">
        <title>The genome of Naegleria lovaniensis, the basis for a comparative approach to unravel pathogenicity factors of the human pathogenic amoeba N. fowleri.</title>
        <authorList>
            <person name="Liechti N."/>
            <person name="Schurch N."/>
            <person name="Bruggmann R."/>
            <person name="Wittwer M."/>
        </authorList>
    </citation>
    <scope>NUCLEOTIDE SEQUENCE [LARGE SCALE GENOMIC DNA]</scope>
    <source>
        <strain evidence="1 2">ATCC 30569</strain>
    </source>
</reference>
<evidence type="ECO:0000313" key="1">
    <source>
        <dbReference type="EMBL" id="KAG2392866.1"/>
    </source>
</evidence>
<accession>A0AA88H2T9</accession>
<dbReference type="RefSeq" id="XP_044554760.1">
    <property type="nucleotide sequence ID" value="XM_044699631.1"/>
</dbReference>